<dbReference type="PANTHER" id="PTHR35008">
    <property type="entry name" value="BLL4482 PROTEIN-RELATED"/>
    <property type="match status" value="1"/>
</dbReference>
<feature type="chain" id="PRO_5036744694" evidence="11">
    <location>
        <begin position="23"/>
        <end position="421"/>
    </location>
</feature>
<feature type="domain" description="Cytochrome c" evidence="12">
    <location>
        <begin position="27"/>
        <end position="139"/>
    </location>
</feature>
<evidence type="ECO:0000313" key="13">
    <source>
        <dbReference type="EMBL" id="GGF77400.1"/>
    </source>
</evidence>
<evidence type="ECO:0000256" key="8">
    <source>
        <dbReference type="ARBA" id="ARBA00023136"/>
    </source>
</evidence>
<feature type="binding site" description="axial binding residue" evidence="10">
    <location>
        <position position="322"/>
    </location>
    <ligand>
        <name>heme c</name>
        <dbReference type="ChEBI" id="CHEBI:61717"/>
        <label>3</label>
    </ligand>
    <ligandPart>
        <name>Fe</name>
        <dbReference type="ChEBI" id="CHEBI:18248"/>
    </ligandPart>
</feature>
<gene>
    <name evidence="13" type="ORF">GCM10007301_41720</name>
</gene>
<keyword evidence="14" id="KW-1185">Reference proteome</keyword>
<keyword evidence="3 9" id="KW-0349">Heme</keyword>
<dbReference type="InterPro" id="IPR009056">
    <property type="entry name" value="Cyt_c-like_dom"/>
</dbReference>
<dbReference type="PROSITE" id="PS51007">
    <property type="entry name" value="CYTC"/>
    <property type="match status" value="3"/>
</dbReference>
<keyword evidence="4 10" id="KW-0479">Metal-binding</keyword>
<feature type="binding site" description="covalent" evidence="9">
    <location>
        <position position="318"/>
    </location>
    <ligand>
        <name>heme c</name>
        <dbReference type="ChEBI" id="CHEBI:61717"/>
        <label>3</label>
    </ligand>
</feature>
<keyword evidence="8" id="KW-0472">Membrane</keyword>
<feature type="signal peptide" evidence="11">
    <location>
        <begin position="1"/>
        <end position="22"/>
    </location>
</feature>
<dbReference type="Proteomes" id="UP000606044">
    <property type="component" value="Unassembled WGS sequence"/>
</dbReference>
<comment type="caution">
    <text evidence="13">The sequence shown here is derived from an EMBL/GenBank/DDBJ whole genome shotgun (WGS) entry which is preliminary data.</text>
</comment>
<dbReference type="GO" id="GO:0005886">
    <property type="term" value="C:plasma membrane"/>
    <property type="evidence" value="ECO:0007669"/>
    <property type="project" value="UniProtKB-SubCell"/>
</dbReference>
<evidence type="ECO:0000313" key="14">
    <source>
        <dbReference type="Proteomes" id="UP000606044"/>
    </source>
</evidence>
<evidence type="ECO:0000256" key="2">
    <source>
        <dbReference type="ARBA" id="ARBA00022475"/>
    </source>
</evidence>
<dbReference type="GO" id="GO:0009055">
    <property type="term" value="F:electron transfer activity"/>
    <property type="evidence" value="ECO:0007669"/>
    <property type="project" value="InterPro"/>
</dbReference>
<dbReference type="Pfam" id="PF00034">
    <property type="entry name" value="Cytochrom_C"/>
    <property type="match status" value="3"/>
</dbReference>
<dbReference type="InterPro" id="IPR036909">
    <property type="entry name" value="Cyt_c-like_dom_sf"/>
</dbReference>
<evidence type="ECO:0000259" key="12">
    <source>
        <dbReference type="PROSITE" id="PS51007"/>
    </source>
</evidence>
<dbReference type="GO" id="GO:0016614">
    <property type="term" value="F:oxidoreductase activity, acting on CH-OH group of donors"/>
    <property type="evidence" value="ECO:0007669"/>
    <property type="project" value="InterPro"/>
</dbReference>
<keyword evidence="2" id="KW-1003">Cell membrane</keyword>
<feature type="domain" description="Cytochrome c" evidence="12">
    <location>
        <begin position="181"/>
        <end position="289"/>
    </location>
</feature>
<dbReference type="InterPro" id="IPR051459">
    <property type="entry name" value="Cytochrome_c-type_DH"/>
</dbReference>
<feature type="binding site" description="axial binding residue" evidence="10">
    <location>
        <position position="54"/>
    </location>
    <ligand>
        <name>heme c</name>
        <dbReference type="ChEBI" id="CHEBI:61717"/>
        <label>1</label>
    </ligand>
    <ligandPart>
        <name>Fe</name>
        <dbReference type="ChEBI" id="CHEBI:18248"/>
    </ligandPart>
</feature>
<dbReference type="EMBL" id="BMCT01000007">
    <property type="protein sequence ID" value="GGF77400.1"/>
    <property type="molecule type" value="Genomic_DNA"/>
</dbReference>
<dbReference type="PIRSF" id="PIRSF000018">
    <property type="entry name" value="Mb_ADH_cyt_c"/>
    <property type="match status" value="1"/>
</dbReference>
<feature type="binding site" description="covalent" evidence="9">
    <location>
        <position position="50"/>
    </location>
    <ligand>
        <name>heme c</name>
        <dbReference type="ChEBI" id="CHEBI:61717"/>
        <label>1</label>
    </ligand>
</feature>
<reference evidence="13" key="2">
    <citation type="submission" date="2020-09" db="EMBL/GenBank/DDBJ databases">
        <authorList>
            <person name="Sun Q."/>
            <person name="Sedlacek I."/>
        </authorList>
    </citation>
    <scope>NUCLEOTIDE SEQUENCE</scope>
    <source>
        <strain evidence="13">CCM 7897</strain>
    </source>
</reference>
<proteinExistence type="predicted"/>
<keyword evidence="7 10" id="KW-0408">Iron</keyword>
<dbReference type="RefSeq" id="WP_188582218.1">
    <property type="nucleotide sequence ID" value="NZ_BMCT01000007.1"/>
</dbReference>
<evidence type="ECO:0000256" key="3">
    <source>
        <dbReference type="ARBA" id="ARBA00022617"/>
    </source>
</evidence>
<evidence type="ECO:0000256" key="1">
    <source>
        <dbReference type="ARBA" id="ARBA00004236"/>
    </source>
</evidence>
<dbReference type="GO" id="GO:0020037">
    <property type="term" value="F:heme binding"/>
    <property type="evidence" value="ECO:0007669"/>
    <property type="project" value="InterPro"/>
</dbReference>
<evidence type="ECO:0000256" key="7">
    <source>
        <dbReference type="ARBA" id="ARBA00023004"/>
    </source>
</evidence>
<comment type="subcellular location">
    <subcellularLocation>
        <location evidence="1">Cell membrane</location>
    </subcellularLocation>
</comment>
<dbReference type="GO" id="GO:0005506">
    <property type="term" value="F:iron ion binding"/>
    <property type="evidence" value="ECO:0007669"/>
    <property type="project" value="InterPro"/>
</dbReference>
<evidence type="ECO:0000256" key="10">
    <source>
        <dbReference type="PIRSR" id="PIRSR000018-51"/>
    </source>
</evidence>
<dbReference type="InterPro" id="IPR014353">
    <property type="entry name" value="Membr-bd_ADH_cyt_c"/>
</dbReference>
<organism evidence="13 14">
    <name type="scientific">Azorhizobium oxalatiphilum</name>
    <dbReference type="NCBI Taxonomy" id="980631"/>
    <lineage>
        <taxon>Bacteria</taxon>
        <taxon>Pseudomonadati</taxon>
        <taxon>Pseudomonadota</taxon>
        <taxon>Alphaproteobacteria</taxon>
        <taxon>Hyphomicrobiales</taxon>
        <taxon>Xanthobacteraceae</taxon>
        <taxon>Azorhizobium</taxon>
    </lineage>
</organism>
<feature type="binding site" description="covalent" evidence="9">
    <location>
        <position position="53"/>
    </location>
    <ligand>
        <name>heme c</name>
        <dbReference type="ChEBI" id="CHEBI:61717"/>
        <label>1</label>
    </ligand>
</feature>
<dbReference type="PANTHER" id="PTHR35008:SF8">
    <property type="entry name" value="ALCOHOL DEHYDROGENASE CYTOCHROME C SUBUNIT"/>
    <property type="match status" value="1"/>
</dbReference>
<accession>A0A917C8M7</accession>
<evidence type="ECO:0000256" key="6">
    <source>
        <dbReference type="ARBA" id="ARBA00022737"/>
    </source>
</evidence>
<comment type="cofactor">
    <cofactor evidence="9">
        <name>heme c</name>
        <dbReference type="ChEBI" id="CHEBI:61717"/>
    </cofactor>
    <text evidence="9">Binds 3 heme c groups covalently per subunit.</text>
</comment>
<feature type="binding site" description="covalent" evidence="9">
    <location>
        <position position="321"/>
    </location>
    <ligand>
        <name>heme c</name>
        <dbReference type="ChEBI" id="CHEBI:61717"/>
        <label>3</label>
    </ligand>
</feature>
<dbReference type="SUPFAM" id="SSF46626">
    <property type="entry name" value="Cytochrome c"/>
    <property type="match status" value="3"/>
</dbReference>
<keyword evidence="6" id="KW-0677">Repeat</keyword>
<sequence length="421" mass="44391">MTRALSLKTIALGLALTGGSTAALSTVALADGQDFVTIEKGQYLATAGDCISCHTAPGGKPFAGGRGIMTPFGVIYTPNITPDRETGIGAWTADQFVASMQHGVGKDGELLYPAFPYPFYTKVKRDDLVAIKAYLDTLDPVRSEAKPNGLPFPLNIRTALMGWNMLFFTPGEFKPDPAKSEEFNRGAYLVEGLAHCGACHTPKNMLGGDKSDKVLAGGVLDEWTAPNLGGDLRTGLGGWSTADIVEYLKTGRNAKSAASGPMAEVVYYSTQHMTDADLKAMAVYLKERAPSPAVPAPKPVPAEDPVMKAGLAVYQDNCSACHVSNGQGIARLFPDLKGSAVVQADEVETLVRIVVQGTRAAATKTAPTGPGMPAFDWKLNDVQTAALLTYIRNAWGNAAAPVTADQVKSIRGRLTDTAATP</sequence>
<feature type="binding site" description="covalent" evidence="9">
    <location>
        <position position="196"/>
    </location>
    <ligand>
        <name>heme c</name>
        <dbReference type="ChEBI" id="CHEBI:61717"/>
        <label>2</label>
    </ligand>
</feature>
<evidence type="ECO:0000256" key="11">
    <source>
        <dbReference type="SAM" id="SignalP"/>
    </source>
</evidence>
<dbReference type="AlphaFoldDB" id="A0A917C8M7"/>
<feature type="binding site" description="covalent" evidence="9">
    <location>
        <position position="199"/>
    </location>
    <ligand>
        <name>heme c</name>
        <dbReference type="ChEBI" id="CHEBI:61717"/>
        <label>2</label>
    </ligand>
</feature>
<reference evidence="13" key="1">
    <citation type="journal article" date="2014" name="Int. J. Syst. Evol. Microbiol.">
        <title>Complete genome sequence of Corynebacterium casei LMG S-19264T (=DSM 44701T), isolated from a smear-ripened cheese.</title>
        <authorList>
            <consortium name="US DOE Joint Genome Institute (JGI-PGF)"/>
            <person name="Walter F."/>
            <person name="Albersmeier A."/>
            <person name="Kalinowski J."/>
            <person name="Ruckert C."/>
        </authorList>
    </citation>
    <scope>NUCLEOTIDE SEQUENCE</scope>
    <source>
        <strain evidence="13">CCM 7897</strain>
    </source>
</reference>
<evidence type="ECO:0000256" key="9">
    <source>
        <dbReference type="PIRSR" id="PIRSR000018-50"/>
    </source>
</evidence>
<feature type="domain" description="Cytochrome c" evidence="12">
    <location>
        <begin position="305"/>
        <end position="395"/>
    </location>
</feature>
<keyword evidence="5 11" id="KW-0732">Signal</keyword>
<evidence type="ECO:0000256" key="4">
    <source>
        <dbReference type="ARBA" id="ARBA00022723"/>
    </source>
</evidence>
<protein>
    <submittedName>
        <fullName evidence="13">Alcohol dehydrogenase</fullName>
    </submittedName>
</protein>
<dbReference type="Gene3D" id="1.10.760.10">
    <property type="entry name" value="Cytochrome c-like domain"/>
    <property type="match status" value="3"/>
</dbReference>
<name>A0A917C8M7_9HYPH</name>
<feature type="binding site" description="axial binding residue" evidence="10">
    <location>
        <position position="200"/>
    </location>
    <ligand>
        <name>heme c</name>
        <dbReference type="ChEBI" id="CHEBI:61717"/>
        <label>2</label>
    </ligand>
    <ligandPart>
        <name>Fe</name>
        <dbReference type="ChEBI" id="CHEBI:18248"/>
    </ligandPart>
</feature>
<evidence type="ECO:0000256" key="5">
    <source>
        <dbReference type="ARBA" id="ARBA00022729"/>
    </source>
</evidence>